<proteinExistence type="predicted"/>
<dbReference type="InParanoid" id="A0A3M0CFD8"/>
<feature type="transmembrane region" description="Helical" evidence="1">
    <location>
        <begin position="12"/>
        <end position="33"/>
    </location>
</feature>
<dbReference type="Pfam" id="PF19865">
    <property type="entry name" value="DUF6338"/>
    <property type="match status" value="1"/>
</dbReference>
<evidence type="ECO:0000313" key="3">
    <source>
        <dbReference type="Proteomes" id="UP000271227"/>
    </source>
</evidence>
<comment type="caution">
    <text evidence="2">The sequence shown here is derived from an EMBL/GenBank/DDBJ whole genome shotgun (WGS) entry which is preliminary data.</text>
</comment>
<organism evidence="2 3">
    <name type="scientific">Eilatimonas milleporae</name>
    <dbReference type="NCBI Taxonomy" id="911205"/>
    <lineage>
        <taxon>Bacteria</taxon>
        <taxon>Pseudomonadati</taxon>
        <taxon>Pseudomonadota</taxon>
        <taxon>Alphaproteobacteria</taxon>
        <taxon>Kordiimonadales</taxon>
        <taxon>Kordiimonadaceae</taxon>
        <taxon>Eilatimonas</taxon>
    </lineage>
</organism>
<name>A0A3M0CFD8_9PROT</name>
<dbReference type="RefSeq" id="WP_121939989.1">
    <property type="nucleotide sequence ID" value="NZ_REFR01000015.1"/>
</dbReference>
<feature type="transmembrane region" description="Helical" evidence="1">
    <location>
        <begin position="45"/>
        <end position="71"/>
    </location>
</feature>
<evidence type="ECO:0000313" key="2">
    <source>
        <dbReference type="EMBL" id="RMB01833.1"/>
    </source>
</evidence>
<keyword evidence="1" id="KW-0472">Membrane</keyword>
<feature type="transmembrane region" description="Helical" evidence="1">
    <location>
        <begin position="245"/>
        <end position="265"/>
    </location>
</feature>
<dbReference type="EMBL" id="REFR01000015">
    <property type="protein sequence ID" value="RMB01833.1"/>
    <property type="molecule type" value="Genomic_DNA"/>
</dbReference>
<dbReference type="InterPro" id="IPR045919">
    <property type="entry name" value="DUF6338"/>
</dbReference>
<dbReference type="AlphaFoldDB" id="A0A3M0CFD8"/>
<evidence type="ECO:0000256" key="1">
    <source>
        <dbReference type="SAM" id="Phobius"/>
    </source>
</evidence>
<keyword evidence="3" id="KW-1185">Reference proteome</keyword>
<gene>
    <name evidence="2" type="ORF">BXY39_3340</name>
</gene>
<protein>
    <submittedName>
        <fullName evidence="2">Uncharacterized protein</fullName>
    </submittedName>
</protein>
<keyword evidence="1" id="KW-1133">Transmembrane helix</keyword>
<keyword evidence="1" id="KW-0812">Transmembrane</keyword>
<sequence length="270" mass="30118">MTFDVFSAPSAVVLLLNLVLPGYVCFAVLRSRLHPALLKRDSYTWIVYLLLTMVLLFGATFTTDYLVVWGWPDRPFSDMFVLTLEDGGKLLNPIDDGLTWLFYMLPYPALLGYLLGFVSNRLFKWPSKFQSYLGIYNPIETAWQNAFDRKEAGWVIVTYEVAGKEVNILGSFDETAIASHSAQYHDLYFSEAYGYDDEGNIDDTPMPGSVYIAKEAIRSVVFLNPTKSRKSVSERTGAADEPADSVGMLLGMALLVIIFLVAVLISNGGL</sequence>
<accession>A0A3M0CFD8</accession>
<reference evidence="2 3" key="1">
    <citation type="submission" date="2018-10" db="EMBL/GenBank/DDBJ databases">
        <title>Genomic Encyclopedia of Archaeal and Bacterial Type Strains, Phase II (KMG-II): from individual species to whole genera.</title>
        <authorList>
            <person name="Goeker M."/>
        </authorList>
    </citation>
    <scope>NUCLEOTIDE SEQUENCE [LARGE SCALE GENOMIC DNA]</scope>
    <source>
        <strain evidence="2 3">DSM 25217</strain>
    </source>
</reference>
<dbReference type="Proteomes" id="UP000271227">
    <property type="component" value="Unassembled WGS sequence"/>
</dbReference>
<feature type="transmembrane region" description="Helical" evidence="1">
    <location>
        <begin position="100"/>
        <end position="118"/>
    </location>
</feature>